<reference evidence="2" key="1">
    <citation type="journal article" date="2009" name="Nature">
        <title>Genome sequence and analysis of the Irish potato famine pathogen Phytophthora infestans.</title>
        <authorList>
            <consortium name="The Broad Institute Genome Sequencing Platform"/>
            <person name="Haas B.J."/>
            <person name="Kamoun S."/>
            <person name="Zody M.C."/>
            <person name="Jiang R.H."/>
            <person name="Handsaker R.E."/>
            <person name="Cano L.M."/>
            <person name="Grabherr M."/>
            <person name="Kodira C.D."/>
            <person name="Raffaele S."/>
            <person name="Torto-Alalibo T."/>
            <person name="Bozkurt T.O."/>
            <person name="Ah-Fong A.M."/>
            <person name="Alvarado L."/>
            <person name="Anderson V.L."/>
            <person name="Armstrong M.R."/>
            <person name="Avrova A."/>
            <person name="Baxter L."/>
            <person name="Beynon J."/>
            <person name="Boevink P.C."/>
            <person name="Bollmann S.R."/>
            <person name="Bos J.I."/>
            <person name="Bulone V."/>
            <person name="Cai G."/>
            <person name="Cakir C."/>
            <person name="Carrington J.C."/>
            <person name="Chawner M."/>
            <person name="Conti L."/>
            <person name="Costanzo S."/>
            <person name="Ewan R."/>
            <person name="Fahlgren N."/>
            <person name="Fischbach M.A."/>
            <person name="Fugelstad J."/>
            <person name="Gilroy E.M."/>
            <person name="Gnerre S."/>
            <person name="Green P.J."/>
            <person name="Grenville-Briggs L.J."/>
            <person name="Griffith J."/>
            <person name="Grunwald N.J."/>
            <person name="Horn K."/>
            <person name="Horner N.R."/>
            <person name="Hu C.H."/>
            <person name="Huitema E."/>
            <person name="Jeong D.H."/>
            <person name="Jones A.M."/>
            <person name="Jones J.D."/>
            <person name="Jones R.W."/>
            <person name="Karlsson E.K."/>
            <person name="Kunjeti S.G."/>
            <person name="Lamour K."/>
            <person name="Liu Z."/>
            <person name="Ma L."/>
            <person name="Maclean D."/>
            <person name="Chibucos M.C."/>
            <person name="McDonald H."/>
            <person name="McWalters J."/>
            <person name="Meijer H.J."/>
            <person name="Morgan W."/>
            <person name="Morris P.F."/>
            <person name="Munro C.A."/>
            <person name="O'Neill K."/>
            <person name="Ospina-Giraldo M."/>
            <person name="Pinzon A."/>
            <person name="Pritchard L."/>
            <person name="Ramsahoye B."/>
            <person name="Ren Q."/>
            <person name="Restrepo S."/>
            <person name="Roy S."/>
            <person name="Sadanandom A."/>
            <person name="Savidor A."/>
            <person name="Schornack S."/>
            <person name="Schwartz D.C."/>
            <person name="Schumann U.D."/>
            <person name="Schwessinger B."/>
            <person name="Seyer L."/>
            <person name="Sharpe T."/>
            <person name="Silvar C."/>
            <person name="Song J."/>
            <person name="Studholme D.J."/>
            <person name="Sykes S."/>
            <person name="Thines M."/>
            <person name="van de Vondervoort P.J."/>
            <person name="Phuntumart V."/>
            <person name="Wawra S."/>
            <person name="Weide R."/>
            <person name="Win J."/>
            <person name="Young C."/>
            <person name="Zhou S."/>
            <person name="Fry W."/>
            <person name="Meyers B.C."/>
            <person name="van West P."/>
            <person name="Ristaino J."/>
            <person name="Govers F."/>
            <person name="Birch P.R."/>
            <person name="Whisson S.C."/>
            <person name="Judelson H.S."/>
            <person name="Nusbaum C."/>
        </authorList>
    </citation>
    <scope>NUCLEOTIDE SEQUENCE [LARGE SCALE GENOMIC DNA]</scope>
    <source>
        <strain evidence="2">T30-4</strain>
    </source>
</reference>
<accession>D0NV12</accession>
<sequence>MGDISALDTKSLFRMIALDPSYSGKNHLCLHVFIQKNSSQLFAHLTAIACNPHQELHDYLRVDQVRKGPQSSIKPELLIIDVYSNDKLLLKNVFSHHISRGRHFKLSAVFLSHSYFAVDKMLRLNSEYKAILKANSKRDLTMVLKDLKLSGVASDLSVLIGSVRDQLRYNLDRPIRTDE</sequence>
<evidence type="ECO:0000313" key="1">
    <source>
        <dbReference type="EMBL" id="EEY66484.1"/>
    </source>
</evidence>
<dbReference type="InParanoid" id="D0NV12"/>
<dbReference type="GeneID" id="9466588"/>
<protein>
    <submittedName>
        <fullName evidence="1">Uncharacterized protein</fullName>
    </submittedName>
</protein>
<dbReference type="VEuPathDB" id="FungiDB:PITG_17101"/>
<organism evidence="1 2">
    <name type="scientific">Phytophthora infestans (strain T30-4)</name>
    <name type="common">Potato late blight agent</name>
    <dbReference type="NCBI Taxonomy" id="403677"/>
    <lineage>
        <taxon>Eukaryota</taxon>
        <taxon>Sar</taxon>
        <taxon>Stramenopiles</taxon>
        <taxon>Oomycota</taxon>
        <taxon>Peronosporomycetes</taxon>
        <taxon>Peronosporales</taxon>
        <taxon>Peronosporaceae</taxon>
        <taxon>Phytophthora</taxon>
    </lineage>
</organism>
<evidence type="ECO:0000313" key="2">
    <source>
        <dbReference type="Proteomes" id="UP000006643"/>
    </source>
</evidence>
<dbReference type="EMBL" id="DS028167">
    <property type="protein sequence ID" value="EEY66484.1"/>
    <property type="molecule type" value="Genomic_DNA"/>
</dbReference>
<dbReference type="HOGENOM" id="CLU_117905_0_0_1"/>
<dbReference type="RefSeq" id="XP_002897003.1">
    <property type="nucleotide sequence ID" value="XM_002896957.1"/>
</dbReference>
<gene>
    <name evidence="1" type="ORF">PITG_17101</name>
</gene>
<proteinExistence type="predicted"/>
<dbReference type="Proteomes" id="UP000006643">
    <property type="component" value="Unassembled WGS sequence"/>
</dbReference>
<dbReference type="OrthoDB" id="103805at2759"/>
<dbReference type="KEGG" id="pif:PITG_17101"/>
<dbReference type="AlphaFoldDB" id="D0NV12"/>
<name>D0NV12_PHYIT</name>
<keyword evidence="2" id="KW-1185">Reference proteome</keyword>